<dbReference type="Proteomes" id="UP000243975">
    <property type="component" value="Unassembled WGS sequence"/>
</dbReference>
<dbReference type="Pfam" id="PF01535">
    <property type="entry name" value="PPR"/>
    <property type="match status" value="2"/>
</dbReference>
<proteinExistence type="predicted"/>
<dbReference type="EMBL" id="LEKV01002660">
    <property type="protein sequence ID" value="KVI02177.1"/>
    <property type="molecule type" value="Genomic_DNA"/>
</dbReference>
<gene>
    <name evidence="3" type="ORF">Ccrd_019551</name>
</gene>
<protein>
    <recommendedName>
        <fullName evidence="5">Pentatricopeptide repeat-containing protein</fullName>
    </recommendedName>
</protein>
<dbReference type="PROSITE" id="PS51375">
    <property type="entry name" value="PPR"/>
    <property type="match status" value="1"/>
</dbReference>
<dbReference type="GO" id="GO:0003723">
    <property type="term" value="F:RNA binding"/>
    <property type="evidence" value="ECO:0007669"/>
    <property type="project" value="InterPro"/>
</dbReference>
<feature type="repeat" description="PPR" evidence="2">
    <location>
        <begin position="1"/>
        <end position="28"/>
    </location>
</feature>
<dbReference type="PANTHER" id="PTHR47926:SF465">
    <property type="entry name" value="PENTATRICOPEPTIDE REPEAT (PPR-LIKE) SUPERFAMILY PROTEIN"/>
    <property type="match status" value="1"/>
</dbReference>
<evidence type="ECO:0000256" key="2">
    <source>
        <dbReference type="PROSITE-ProRule" id="PRU00708"/>
    </source>
</evidence>
<dbReference type="GO" id="GO:0009451">
    <property type="term" value="P:RNA modification"/>
    <property type="evidence" value="ECO:0007669"/>
    <property type="project" value="InterPro"/>
</dbReference>
<keyword evidence="4" id="KW-1185">Reference proteome</keyword>
<dbReference type="GO" id="GO:0099402">
    <property type="term" value="P:plant organ development"/>
    <property type="evidence" value="ECO:0007669"/>
    <property type="project" value="UniProtKB-ARBA"/>
</dbReference>
<dbReference type="PANTHER" id="PTHR47926">
    <property type="entry name" value="PENTATRICOPEPTIDE REPEAT-CONTAINING PROTEIN"/>
    <property type="match status" value="1"/>
</dbReference>
<dbReference type="Gramene" id="KVI02177">
    <property type="protein sequence ID" value="KVI02177"/>
    <property type="gene ID" value="Ccrd_019551"/>
</dbReference>
<dbReference type="InterPro" id="IPR046960">
    <property type="entry name" value="PPR_At4g14850-like_plant"/>
</dbReference>
<dbReference type="AlphaFoldDB" id="A0A124SF56"/>
<dbReference type="Gene3D" id="1.25.40.10">
    <property type="entry name" value="Tetratricopeptide repeat domain"/>
    <property type="match status" value="1"/>
</dbReference>
<organism evidence="3 4">
    <name type="scientific">Cynara cardunculus var. scolymus</name>
    <name type="common">Globe artichoke</name>
    <name type="synonym">Cynara scolymus</name>
    <dbReference type="NCBI Taxonomy" id="59895"/>
    <lineage>
        <taxon>Eukaryota</taxon>
        <taxon>Viridiplantae</taxon>
        <taxon>Streptophyta</taxon>
        <taxon>Embryophyta</taxon>
        <taxon>Tracheophyta</taxon>
        <taxon>Spermatophyta</taxon>
        <taxon>Magnoliopsida</taxon>
        <taxon>eudicotyledons</taxon>
        <taxon>Gunneridae</taxon>
        <taxon>Pentapetalae</taxon>
        <taxon>asterids</taxon>
        <taxon>campanulids</taxon>
        <taxon>Asterales</taxon>
        <taxon>Asteraceae</taxon>
        <taxon>Carduoideae</taxon>
        <taxon>Cardueae</taxon>
        <taxon>Carduinae</taxon>
        <taxon>Cynara</taxon>
    </lineage>
</organism>
<name>A0A124SF56_CYNCS</name>
<evidence type="ECO:0000313" key="4">
    <source>
        <dbReference type="Proteomes" id="UP000243975"/>
    </source>
</evidence>
<dbReference type="InterPro" id="IPR011990">
    <property type="entry name" value="TPR-like_helical_dom_sf"/>
</dbReference>
<accession>A0A124SF56</accession>
<reference evidence="3 4" key="1">
    <citation type="journal article" date="2016" name="Sci. Rep.">
        <title>The genome sequence of the outbreeding globe artichoke constructed de novo incorporating a phase-aware low-pass sequencing strategy of F1 progeny.</title>
        <authorList>
            <person name="Scaglione D."/>
            <person name="Reyes-Chin-Wo S."/>
            <person name="Acquadro A."/>
            <person name="Froenicke L."/>
            <person name="Portis E."/>
            <person name="Beitel C."/>
            <person name="Tirone M."/>
            <person name="Mauro R."/>
            <person name="Lo Monaco A."/>
            <person name="Mauromicale G."/>
            <person name="Faccioli P."/>
            <person name="Cattivelli L."/>
            <person name="Rieseberg L."/>
            <person name="Michelmore R."/>
            <person name="Lanteri S."/>
        </authorList>
    </citation>
    <scope>NUCLEOTIDE SEQUENCE [LARGE SCALE GENOMIC DNA]</scope>
    <source>
        <strain evidence="3">2C</strain>
    </source>
</reference>
<evidence type="ECO:0000313" key="3">
    <source>
        <dbReference type="EMBL" id="KVI02177.1"/>
    </source>
</evidence>
<evidence type="ECO:0000256" key="1">
    <source>
        <dbReference type="ARBA" id="ARBA00022737"/>
    </source>
</evidence>
<dbReference type="STRING" id="59895.A0A124SF56"/>
<dbReference type="FunFam" id="1.25.40.10:FF:000158">
    <property type="entry name" value="pentatricopeptide repeat-containing protein At2g33680"/>
    <property type="match status" value="1"/>
</dbReference>
<dbReference type="InterPro" id="IPR002885">
    <property type="entry name" value="PPR_rpt"/>
</dbReference>
<comment type="caution">
    <text evidence="3">The sequence shown here is derived from an EMBL/GenBank/DDBJ whole genome shotgun (WGS) entry which is preliminary data.</text>
</comment>
<keyword evidence="1" id="KW-0677">Repeat</keyword>
<evidence type="ECO:0008006" key="5">
    <source>
        <dbReference type="Google" id="ProtNLM"/>
    </source>
</evidence>
<dbReference type="Pfam" id="PF20431">
    <property type="entry name" value="E_motif"/>
    <property type="match status" value="1"/>
</dbReference>
<sequence length="331" mass="36211">MLIAYGLHGWGDKALEIYKEMVASGLKPDNITFTSLLMTCSHLGLINRGRALFKSMSQIYGISPETEHVACMVDMLARGGYLEEAREMTNMYTRTHGATAKSSEALFGACYSHRDVDMGAKLGGVLKVLDPQHEMSYVVLSNLYCASEKWKEAELVRKAMADHGVKKMPGCSWIEVKNKVMAFVAGPSLQIFFNFVFELLPPITRASHFFLFKAALHLSISIGQEAPSSSDASFHVDIFLFARESEVSYFADAAVALMVVYNDNSVTTSKHTTIVGGGTEDDVNPTGVAENHIRRAETYVMVVGGTEVVNPIGVGGFIICRALSKGNHEPH</sequence>
<dbReference type="InterPro" id="IPR046848">
    <property type="entry name" value="E_motif"/>
</dbReference>
<dbReference type="NCBIfam" id="TIGR00756">
    <property type="entry name" value="PPR"/>
    <property type="match status" value="1"/>
</dbReference>